<feature type="transmembrane region" description="Helical" evidence="2">
    <location>
        <begin position="55"/>
        <end position="73"/>
    </location>
</feature>
<evidence type="ECO:0000313" key="3">
    <source>
        <dbReference type="EMBL" id="MTH79184.1"/>
    </source>
</evidence>
<gene>
    <name evidence="3" type="ORF">GL286_15765</name>
</gene>
<sequence>MPLNVTTQAFFGSEVAQIRAFDVTHSGFGLLIHVVSSLFWAVIATLLFRGIGHAWIVGLGNALLALVIDYGVPPERMSPGWHRTIPFAGLVAGSIGLGIGLGLGLSLAVRPASALPVKPEIPSPVESDKPHGDPANLMTEDPNRRSHGPTPPHKVTSGADRSGFREQFRFLQVRNPMLHCVWRRG</sequence>
<accession>A0A6L6JGD1</accession>
<keyword evidence="2" id="KW-0812">Transmembrane</keyword>
<evidence type="ECO:0000256" key="2">
    <source>
        <dbReference type="SAM" id="Phobius"/>
    </source>
</evidence>
<feature type="transmembrane region" description="Helical" evidence="2">
    <location>
        <begin position="28"/>
        <end position="48"/>
    </location>
</feature>
<dbReference type="AlphaFoldDB" id="A0A6L6JGD1"/>
<evidence type="ECO:0000313" key="4">
    <source>
        <dbReference type="Proteomes" id="UP000478183"/>
    </source>
</evidence>
<keyword evidence="2" id="KW-1133">Transmembrane helix</keyword>
<protein>
    <submittedName>
        <fullName evidence="3">Uncharacterized protein</fullName>
    </submittedName>
</protein>
<feature type="region of interest" description="Disordered" evidence="1">
    <location>
        <begin position="119"/>
        <end position="161"/>
    </location>
</feature>
<dbReference type="OrthoDB" id="7281312at2"/>
<proteinExistence type="predicted"/>
<dbReference type="EMBL" id="WMIE01000011">
    <property type="protein sequence ID" value="MTH79184.1"/>
    <property type="molecule type" value="Genomic_DNA"/>
</dbReference>
<keyword evidence="2" id="KW-0472">Membrane</keyword>
<evidence type="ECO:0000256" key="1">
    <source>
        <dbReference type="SAM" id="MobiDB-lite"/>
    </source>
</evidence>
<feature type="transmembrane region" description="Helical" evidence="2">
    <location>
        <begin position="85"/>
        <end position="109"/>
    </location>
</feature>
<comment type="caution">
    <text evidence="3">The sequence shown here is derived from an EMBL/GenBank/DDBJ whole genome shotgun (WGS) entry which is preliminary data.</text>
</comment>
<dbReference type="RefSeq" id="WP_155096538.1">
    <property type="nucleotide sequence ID" value="NZ_WMIE01000011.1"/>
</dbReference>
<organism evidence="3 4">
    <name type="scientific">Paracoccus aestuariivivens</name>
    <dbReference type="NCBI Taxonomy" id="1820333"/>
    <lineage>
        <taxon>Bacteria</taxon>
        <taxon>Pseudomonadati</taxon>
        <taxon>Pseudomonadota</taxon>
        <taxon>Alphaproteobacteria</taxon>
        <taxon>Rhodobacterales</taxon>
        <taxon>Paracoccaceae</taxon>
        <taxon>Paracoccus</taxon>
    </lineage>
</organism>
<name>A0A6L6JGD1_9RHOB</name>
<dbReference type="Proteomes" id="UP000478183">
    <property type="component" value="Unassembled WGS sequence"/>
</dbReference>
<reference evidence="3 4" key="1">
    <citation type="submission" date="2019-11" db="EMBL/GenBank/DDBJ databases">
        <authorList>
            <person name="Dong K."/>
        </authorList>
    </citation>
    <scope>NUCLEOTIDE SEQUENCE [LARGE SCALE GENOMIC DNA]</scope>
    <source>
        <strain evidence="3 4">NBRC 111993</strain>
    </source>
</reference>
<keyword evidence="4" id="KW-1185">Reference proteome</keyword>